<protein>
    <submittedName>
        <fullName evidence="2">Uncharacterized protein</fullName>
    </submittedName>
</protein>
<name>A0A1H9SLE5_9RHOB</name>
<feature type="compositionally biased region" description="Basic and acidic residues" evidence="1">
    <location>
        <begin position="23"/>
        <end position="42"/>
    </location>
</feature>
<reference evidence="2 3" key="1">
    <citation type="submission" date="2016-10" db="EMBL/GenBank/DDBJ databases">
        <authorList>
            <person name="de Groot N.N."/>
        </authorList>
    </citation>
    <scope>NUCLEOTIDE SEQUENCE [LARGE SCALE GENOMIC DNA]</scope>
    <source>
        <strain evidence="2 3">DSM 23042</strain>
    </source>
</reference>
<organism evidence="2 3">
    <name type="scientific">Tranquillimonas rosea</name>
    <dbReference type="NCBI Taxonomy" id="641238"/>
    <lineage>
        <taxon>Bacteria</taxon>
        <taxon>Pseudomonadati</taxon>
        <taxon>Pseudomonadota</taxon>
        <taxon>Alphaproteobacteria</taxon>
        <taxon>Rhodobacterales</taxon>
        <taxon>Roseobacteraceae</taxon>
        <taxon>Tranquillimonas</taxon>
    </lineage>
</organism>
<evidence type="ECO:0000313" key="3">
    <source>
        <dbReference type="Proteomes" id="UP000198885"/>
    </source>
</evidence>
<evidence type="ECO:0000313" key="2">
    <source>
        <dbReference type="EMBL" id="SER85535.1"/>
    </source>
</evidence>
<accession>A0A1H9SLE5</accession>
<evidence type="ECO:0000256" key="1">
    <source>
        <dbReference type="SAM" id="MobiDB-lite"/>
    </source>
</evidence>
<feature type="compositionally biased region" description="Low complexity" evidence="1">
    <location>
        <begin position="13"/>
        <end position="22"/>
    </location>
</feature>
<dbReference type="EMBL" id="FOGU01000003">
    <property type="protein sequence ID" value="SER85535.1"/>
    <property type="molecule type" value="Genomic_DNA"/>
</dbReference>
<feature type="region of interest" description="Disordered" evidence="1">
    <location>
        <begin position="1"/>
        <end position="42"/>
    </location>
</feature>
<keyword evidence="3" id="KW-1185">Reference proteome</keyword>
<gene>
    <name evidence="2" type="ORF">SAMN04490244_103260</name>
</gene>
<proteinExistence type="predicted"/>
<dbReference type="Proteomes" id="UP000198885">
    <property type="component" value="Unassembled WGS sequence"/>
</dbReference>
<sequence>MSPFAEITRARGARTARGAAPRAPRDIFGQKKEGHALRKDIP</sequence>
<dbReference type="AlphaFoldDB" id="A0A1H9SLE5"/>